<feature type="domain" description="Spore germination protein N-terminal" evidence="9">
    <location>
        <begin position="25"/>
        <end position="195"/>
    </location>
</feature>
<evidence type="ECO:0000313" key="10">
    <source>
        <dbReference type="EMBL" id="MBN3545009.1"/>
    </source>
</evidence>
<dbReference type="Gene3D" id="3.30.300.210">
    <property type="entry name" value="Nutrient germinant receptor protein C, domain 3"/>
    <property type="match status" value="1"/>
</dbReference>
<organism evidence="10 11">
    <name type="scientific">Fictibacillus barbaricus</name>
    <dbReference type="NCBI Taxonomy" id="182136"/>
    <lineage>
        <taxon>Bacteria</taxon>
        <taxon>Bacillati</taxon>
        <taxon>Bacillota</taxon>
        <taxon>Bacilli</taxon>
        <taxon>Bacillales</taxon>
        <taxon>Fictibacillaceae</taxon>
        <taxon>Fictibacillus</taxon>
    </lineage>
</organism>
<keyword evidence="3" id="KW-0309">Germination</keyword>
<dbReference type="InterPro" id="IPR008844">
    <property type="entry name" value="Spore_GerAC-like"/>
</dbReference>
<evidence type="ECO:0000256" key="6">
    <source>
        <dbReference type="ARBA" id="ARBA00023139"/>
    </source>
</evidence>
<dbReference type="Proteomes" id="UP001319060">
    <property type="component" value="Unassembled WGS sequence"/>
</dbReference>
<keyword evidence="5" id="KW-0472">Membrane</keyword>
<evidence type="ECO:0000256" key="5">
    <source>
        <dbReference type="ARBA" id="ARBA00023136"/>
    </source>
</evidence>
<gene>
    <name evidence="10" type="ORF">JYA64_06870</name>
</gene>
<protein>
    <submittedName>
        <fullName evidence="10">Ger(X)C family spore germination protein</fullName>
    </submittedName>
</protein>
<evidence type="ECO:0000256" key="4">
    <source>
        <dbReference type="ARBA" id="ARBA00022729"/>
    </source>
</evidence>
<evidence type="ECO:0000259" key="9">
    <source>
        <dbReference type="Pfam" id="PF25198"/>
    </source>
</evidence>
<dbReference type="Pfam" id="PF25198">
    <property type="entry name" value="Spore_GerAC_N"/>
    <property type="match status" value="1"/>
</dbReference>
<comment type="subcellular location">
    <subcellularLocation>
        <location evidence="1">Membrane</location>
        <topology evidence="1">Lipid-anchor</topology>
    </subcellularLocation>
</comment>
<dbReference type="PANTHER" id="PTHR35789:SF1">
    <property type="entry name" value="SPORE GERMINATION PROTEIN B3"/>
    <property type="match status" value="1"/>
</dbReference>
<name>A0ABS2ZA07_9BACL</name>
<dbReference type="PANTHER" id="PTHR35789">
    <property type="entry name" value="SPORE GERMINATION PROTEIN B3"/>
    <property type="match status" value="1"/>
</dbReference>
<comment type="similarity">
    <text evidence="2">Belongs to the GerABKC lipoprotein family.</text>
</comment>
<evidence type="ECO:0000256" key="3">
    <source>
        <dbReference type="ARBA" id="ARBA00022544"/>
    </source>
</evidence>
<evidence type="ECO:0000256" key="2">
    <source>
        <dbReference type="ARBA" id="ARBA00007886"/>
    </source>
</evidence>
<comment type="caution">
    <text evidence="10">The sequence shown here is derived from an EMBL/GenBank/DDBJ whole genome shotgun (WGS) entry which is preliminary data.</text>
</comment>
<dbReference type="InterPro" id="IPR057336">
    <property type="entry name" value="GerAC_N"/>
</dbReference>
<evidence type="ECO:0000256" key="7">
    <source>
        <dbReference type="ARBA" id="ARBA00023288"/>
    </source>
</evidence>
<keyword evidence="4" id="KW-0732">Signal</keyword>
<keyword evidence="6" id="KW-0564">Palmitate</keyword>
<dbReference type="NCBIfam" id="TIGR02887">
    <property type="entry name" value="spore_ger_x_C"/>
    <property type="match status" value="1"/>
</dbReference>
<keyword evidence="11" id="KW-1185">Reference proteome</keyword>
<accession>A0ABS2ZA07</accession>
<feature type="domain" description="Spore germination GerAC-like C-terminal" evidence="8">
    <location>
        <begin position="218"/>
        <end position="371"/>
    </location>
</feature>
<dbReference type="InterPro" id="IPR038501">
    <property type="entry name" value="Spore_GerAC_C_sf"/>
</dbReference>
<dbReference type="InterPro" id="IPR046953">
    <property type="entry name" value="Spore_GerAC-like_C"/>
</dbReference>
<proteinExistence type="inferred from homology"/>
<reference evidence="10 11" key="1">
    <citation type="submission" date="2021-01" db="EMBL/GenBank/DDBJ databases">
        <title>Genome Sequencing of Type Strains.</title>
        <authorList>
            <person name="Lemaire J.F."/>
            <person name="Inderbitzin P."/>
            <person name="Collins S.B."/>
            <person name="Wespe N."/>
            <person name="Knight-Connoni V."/>
        </authorList>
    </citation>
    <scope>NUCLEOTIDE SEQUENCE [LARGE SCALE GENOMIC DNA]</scope>
    <source>
        <strain evidence="10 11">DSM 14730</strain>
    </source>
</reference>
<dbReference type="EMBL" id="JAFHKS010000042">
    <property type="protein sequence ID" value="MBN3545009.1"/>
    <property type="molecule type" value="Genomic_DNA"/>
</dbReference>
<evidence type="ECO:0000313" key="11">
    <source>
        <dbReference type="Proteomes" id="UP001319060"/>
    </source>
</evidence>
<evidence type="ECO:0000259" key="8">
    <source>
        <dbReference type="Pfam" id="PF05504"/>
    </source>
</evidence>
<dbReference type="PROSITE" id="PS51257">
    <property type="entry name" value="PROKAR_LIPOPROTEIN"/>
    <property type="match status" value="1"/>
</dbReference>
<keyword evidence="7" id="KW-0449">Lipoprotein</keyword>
<dbReference type="RefSeq" id="WP_205723996.1">
    <property type="nucleotide sequence ID" value="NZ_JAFHKS010000042.1"/>
</dbReference>
<dbReference type="Pfam" id="PF05504">
    <property type="entry name" value="Spore_GerAC"/>
    <property type="match status" value="1"/>
</dbReference>
<sequence length="374" mass="42133">MRIMIYLKRLLLLLIVFPLLSGCWDQNLIVDQEVMNGISFDLKDDKVKSTIVVLNIIPKGSGVFDFNNQITSATGHSLEETTEELRMYYTGPLTASKSRIVLFGEDFAKKDLESYLDLIYRVPDPYLGSKVAIVEGVEASKLFSLEEIGTDPIAFGLYEIIDAAEKNSTIPKGTLNTLFTFFNEKGKDFILPILKQKGENIMVSGAGLISENAYSGESIPLNDCPLLLLLMDDYGHLVNLNSYIDKKKKLNNQVSYKITKVKRKMKVNETPHKKPEVDLKLNLEVSLTQYPGTEKLTTKRIKELEKVITKDLNKRSKKIITATQKANSDVLGIGRTIKETDPSAWQSYDWRTTYPHIEIKTAVDVKIVNTGTIK</sequence>
<evidence type="ECO:0000256" key="1">
    <source>
        <dbReference type="ARBA" id="ARBA00004635"/>
    </source>
</evidence>